<evidence type="ECO:0000313" key="1">
    <source>
        <dbReference type="EMBL" id="GBP07804.1"/>
    </source>
</evidence>
<evidence type="ECO:0000313" key="2">
    <source>
        <dbReference type="Proteomes" id="UP000299102"/>
    </source>
</evidence>
<reference evidence="1 2" key="1">
    <citation type="journal article" date="2019" name="Commun. Biol.">
        <title>The bagworm genome reveals a unique fibroin gene that provides high tensile strength.</title>
        <authorList>
            <person name="Kono N."/>
            <person name="Nakamura H."/>
            <person name="Ohtoshi R."/>
            <person name="Tomita M."/>
            <person name="Numata K."/>
            <person name="Arakawa K."/>
        </authorList>
    </citation>
    <scope>NUCLEOTIDE SEQUENCE [LARGE SCALE GENOMIC DNA]</scope>
</reference>
<dbReference type="AlphaFoldDB" id="A0A4C1T105"/>
<dbReference type="EMBL" id="BGZK01000028">
    <property type="protein sequence ID" value="GBP07804.1"/>
    <property type="molecule type" value="Genomic_DNA"/>
</dbReference>
<keyword evidence="2" id="KW-1185">Reference proteome</keyword>
<protein>
    <submittedName>
        <fullName evidence="1">Uncharacterized protein</fullName>
    </submittedName>
</protein>
<comment type="caution">
    <text evidence="1">The sequence shown here is derived from an EMBL/GenBank/DDBJ whole genome shotgun (WGS) entry which is preliminary data.</text>
</comment>
<name>A0A4C1T105_EUMVA</name>
<dbReference type="Proteomes" id="UP000299102">
    <property type="component" value="Unassembled WGS sequence"/>
</dbReference>
<accession>A0A4C1T105</accession>
<gene>
    <name evidence="1" type="ORF">EVAR_77995_1</name>
</gene>
<sequence>MPSALNNSTTFLPLIYVIVPHSGNTISTILMDGVELAMHVVKDGNENKTILSKNKLRESAIFERSENVTECDIVGRGCVRLLSLFYSDASADGVEERSLAPRSRSHARLRRNATMSHTFSYVQPAFIDL</sequence>
<dbReference type="OrthoDB" id="7510738at2759"/>
<proteinExistence type="predicted"/>
<organism evidence="1 2">
    <name type="scientific">Eumeta variegata</name>
    <name type="common">Bagworm moth</name>
    <name type="synonym">Eumeta japonica</name>
    <dbReference type="NCBI Taxonomy" id="151549"/>
    <lineage>
        <taxon>Eukaryota</taxon>
        <taxon>Metazoa</taxon>
        <taxon>Ecdysozoa</taxon>
        <taxon>Arthropoda</taxon>
        <taxon>Hexapoda</taxon>
        <taxon>Insecta</taxon>
        <taxon>Pterygota</taxon>
        <taxon>Neoptera</taxon>
        <taxon>Endopterygota</taxon>
        <taxon>Lepidoptera</taxon>
        <taxon>Glossata</taxon>
        <taxon>Ditrysia</taxon>
        <taxon>Tineoidea</taxon>
        <taxon>Psychidae</taxon>
        <taxon>Oiketicinae</taxon>
        <taxon>Eumeta</taxon>
    </lineage>
</organism>